<dbReference type="Pfam" id="PF00337">
    <property type="entry name" value="Gal-bind_lectin"/>
    <property type="match status" value="1"/>
</dbReference>
<dbReference type="PANTHER" id="PTHR11346:SF147">
    <property type="entry name" value="GALECTIN"/>
    <property type="match status" value="1"/>
</dbReference>
<dbReference type="PANTHER" id="PTHR11346">
    <property type="entry name" value="GALECTIN"/>
    <property type="match status" value="1"/>
</dbReference>
<dbReference type="SMART" id="SM00276">
    <property type="entry name" value="GLECT"/>
    <property type="match status" value="1"/>
</dbReference>
<evidence type="ECO:0000256" key="1">
    <source>
        <dbReference type="ARBA" id="ARBA00022734"/>
    </source>
</evidence>
<dbReference type="SUPFAM" id="SSF49899">
    <property type="entry name" value="Concanavalin A-like lectins/glucanases"/>
    <property type="match status" value="1"/>
</dbReference>
<dbReference type="Gene3D" id="2.60.120.200">
    <property type="match status" value="1"/>
</dbReference>
<dbReference type="AlphaFoldDB" id="A0A9P0N562"/>
<dbReference type="CDD" id="cd00070">
    <property type="entry name" value="GLECT"/>
    <property type="match status" value="1"/>
</dbReference>
<accession>A0A9P0N562</accession>
<gene>
    <name evidence="4" type="ORF">SPLIT_LOCUS7299</name>
</gene>
<feature type="domain" description="Galectin" evidence="3">
    <location>
        <begin position="11"/>
        <end position="139"/>
    </location>
</feature>
<proteinExistence type="predicted"/>
<dbReference type="PROSITE" id="PS51304">
    <property type="entry name" value="GALECTIN"/>
    <property type="match status" value="1"/>
</dbReference>
<keyword evidence="5" id="KW-1185">Reference proteome</keyword>
<dbReference type="EMBL" id="LR824556">
    <property type="protein sequence ID" value="CAH1641943.1"/>
    <property type="molecule type" value="Genomic_DNA"/>
</dbReference>
<dbReference type="SMART" id="SM00908">
    <property type="entry name" value="Gal-bind_lectin"/>
    <property type="match status" value="1"/>
</dbReference>
<dbReference type="InterPro" id="IPR044156">
    <property type="entry name" value="Galectin-like"/>
</dbReference>
<evidence type="ECO:0000259" key="3">
    <source>
        <dbReference type="PROSITE" id="PS51304"/>
    </source>
</evidence>
<evidence type="ECO:0000256" key="2">
    <source>
        <dbReference type="RuleBase" id="RU102079"/>
    </source>
</evidence>
<organism evidence="4 5">
    <name type="scientific">Spodoptera littoralis</name>
    <name type="common">Egyptian cotton leafworm</name>
    <dbReference type="NCBI Taxonomy" id="7109"/>
    <lineage>
        <taxon>Eukaryota</taxon>
        <taxon>Metazoa</taxon>
        <taxon>Ecdysozoa</taxon>
        <taxon>Arthropoda</taxon>
        <taxon>Hexapoda</taxon>
        <taxon>Insecta</taxon>
        <taxon>Pterygota</taxon>
        <taxon>Neoptera</taxon>
        <taxon>Endopterygota</taxon>
        <taxon>Lepidoptera</taxon>
        <taxon>Glossata</taxon>
        <taxon>Ditrysia</taxon>
        <taxon>Noctuoidea</taxon>
        <taxon>Noctuidae</taxon>
        <taxon>Amphipyrinae</taxon>
        <taxon>Spodoptera</taxon>
    </lineage>
</organism>
<evidence type="ECO:0000313" key="4">
    <source>
        <dbReference type="EMBL" id="CAH1641943.1"/>
    </source>
</evidence>
<name>A0A9P0N562_SPOLI</name>
<sequence>MAAITNPRVPFTNSIAGGMYPGRKMVVKGGIPPGSNGFSLDLVCGSDEIAMHFYICFDELHIVRNSLISGNWGSEERSGGMPLIKGEPFEAQFECKEDCIRVELNGKHFCNYTHRTPYHKITHVKGDAPGPRLPAFGLNTLDGQLEMSLYAMHVG</sequence>
<dbReference type="InterPro" id="IPR013320">
    <property type="entry name" value="ConA-like_dom_sf"/>
</dbReference>
<evidence type="ECO:0000313" key="5">
    <source>
        <dbReference type="Proteomes" id="UP001153321"/>
    </source>
</evidence>
<dbReference type="Proteomes" id="UP001153321">
    <property type="component" value="Chromosome 25"/>
</dbReference>
<reference evidence="4" key="1">
    <citation type="submission" date="2022-02" db="EMBL/GenBank/DDBJ databases">
        <authorList>
            <person name="King R."/>
        </authorList>
    </citation>
    <scope>NUCLEOTIDE SEQUENCE</scope>
</reference>
<dbReference type="GO" id="GO:0030246">
    <property type="term" value="F:carbohydrate binding"/>
    <property type="evidence" value="ECO:0007669"/>
    <property type="project" value="UniProtKB-UniRule"/>
</dbReference>
<keyword evidence="1 2" id="KW-0430">Lectin</keyword>
<dbReference type="InterPro" id="IPR001079">
    <property type="entry name" value="Galectin_CRD"/>
</dbReference>
<protein>
    <recommendedName>
        <fullName evidence="2">Galectin</fullName>
    </recommendedName>
</protein>